<evidence type="ECO:0000256" key="7">
    <source>
        <dbReference type="SAM" id="Phobius"/>
    </source>
</evidence>
<keyword evidence="9" id="KW-1185">Reference proteome</keyword>
<dbReference type="Pfam" id="PF01899">
    <property type="entry name" value="MNHE"/>
    <property type="match status" value="1"/>
</dbReference>
<gene>
    <name evidence="8" type="ORF">BI198_02630</name>
</gene>
<dbReference type="RefSeq" id="WP_070048156.1">
    <property type="nucleotide sequence ID" value="NZ_CBCSDO010000001.1"/>
</dbReference>
<evidence type="ECO:0000313" key="9">
    <source>
        <dbReference type="Proteomes" id="UP000242258"/>
    </source>
</evidence>
<protein>
    <submittedName>
        <fullName evidence="8">Na+/H+ antiporter subunit E</fullName>
    </submittedName>
</protein>
<evidence type="ECO:0000256" key="3">
    <source>
        <dbReference type="ARBA" id="ARBA00022475"/>
    </source>
</evidence>
<proteinExistence type="inferred from homology"/>
<dbReference type="InterPro" id="IPR002758">
    <property type="entry name" value="Cation_antiport_E"/>
</dbReference>
<feature type="transmembrane region" description="Helical" evidence="7">
    <location>
        <begin position="12"/>
        <end position="45"/>
    </location>
</feature>
<keyword evidence="3" id="KW-1003">Cell membrane</keyword>
<dbReference type="STRING" id="1628148.BI198_02630"/>
<evidence type="ECO:0000256" key="6">
    <source>
        <dbReference type="ARBA" id="ARBA00023136"/>
    </source>
</evidence>
<evidence type="ECO:0000256" key="1">
    <source>
        <dbReference type="ARBA" id="ARBA00004651"/>
    </source>
</evidence>
<dbReference type="AlphaFoldDB" id="A0A1E7Q384"/>
<dbReference type="GO" id="GO:0008324">
    <property type="term" value="F:monoatomic cation transmembrane transporter activity"/>
    <property type="evidence" value="ECO:0007669"/>
    <property type="project" value="InterPro"/>
</dbReference>
<evidence type="ECO:0000256" key="2">
    <source>
        <dbReference type="ARBA" id="ARBA00006228"/>
    </source>
</evidence>
<evidence type="ECO:0000256" key="4">
    <source>
        <dbReference type="ARBA" id="ARBA00022692"/>
    </source>
</evidence>
<dbReference type="GO" id="GO:0005886">
    <property type="term" value="C:plasma membrane"/>
    <property type="evidence" value="ECO:0007669"/>
    <property type="project" value="UniProtKB-SubCell"/>
</dbReference>
<reference evidence="9" key="1">
    <citation type="submission" date="2016-09" db="EMBL/GenBank/DDBJ databases">
        <authorList>
            <person name="Wan X."/>
            <person name="Hou S."/>
        </authorList>
    </citation>
    <scope>NUCLEOTIDE SEQUENCE [LARGE SCALE GENOMIC DNA]</scope>
    <source>
        <strain evidence="9">KH87</strain>
    </source>
</reference>
<name>A0A1E7Q384_9GAMM</name>
<dbReference type="OrthoDB" id="9807187at2"/>
<comment type="subcellular location">
    <subcellularLocation>
        <location evidence="1">Cell membrane</location>
        <topology evidence="1">Multi-pass membrane protein</topology>
    </subcellularLocation>
</comment>
<dbReference type="PIRSF" id="PIRSF019239">
    <property type="entry name" value="MrpE"/>
    <property type="match status" value="1"/>
</dbReference>
<organism evidence="8 9">
    <name type="scientific">Rheinheimera salexigens</name>
    <dbReference type="NCBI Taxonomy" id="1628148"/>
    <lineage>
        <taxon>Bacteria</taxon>
        <taxon>Pseudomonadati</taxon>
        <taxon>Pseudomonadota</taxon>
        <taxon>Gammaproteobacteria</taxon>
        <taxon>Chromatiales</taxon>
        <taxon>Chromatiaceae</taxon>
        <taxon>Rheinheimera</taxon>
    </lineage>
</organism>
<dbReference type="Proteomes" id="UP000242258">
    <property type="component" value="Unassembled WGS sequence"/>
</dbReference>
<keyword evidence="6 7" id="KW-0472">Membrane</keyword>
<comment type="caution">
    <text evidence="8">The sequence shown here is derived from an EMBL/GenBank/DDBJ whole genome shotgun (WGS) entry which is preliminary data.</text>
</comment>
<feature type="transmembrane region" description="Helical" evidence="7">
    <location>
        <begin position="65"/>
        <end position="85"/>
    </location>
</feature>
<dbReference type="EMBL" id="MKEK01000001">
    <property type="protein sequence ID" value="OEY68589.1"/>
    <property type="molecule type" value="Genomic_DNA"/>
</dbReference>
<dbReference type="NCBIfam" id="NF006518">
    <property type="entry name" value="PRK08965.1-2"/>
    <property type="match status" value="1"/>
</dbReference>
<keyword evidence="4 7" id="KW-0812">Transmembrane</keyword>
<accession>A0A1E7Q384</accession>
<evidence type="ECO:0000256" key="5">
    <source>
        <dbReference type="ARBA" id="ARBA00022989"/>
    </source>
</evidence>
<keyword evidence="5 7" id="KW-1133">Transmembrane helix</keyword>
<evidence type="ECO:0000313" key="8">
    <source>
        <dbReference type="EMBL" id="OEY68589.1"/>
    </source>
</evidence>
<dbReference type="PANTHER" id="PTHR34584:SF1">
    <property type="entry name" value="NA(+)_H(+) ANTIPORTER SUBUNIT E1"/>
    <property type="match status" value="1"/>
</dbReference>
<sequence length="175" mass="19717">MMRNRLLPAPFSSLVLFFVWLLLSQSIAAVHIFFGVILAVILPLVTARFRDPQPRIKRPLLALRYMLRVLADIIVANVQVAIIILGPRHKLKPAFVRVPIDLHHSLPLTILANTVSLTPGTVSADIYPHAESIDSSQPLPQRWLLIHVLDLTDEAKLIASIKQRYEAPLKEIFQC</sequence>
<comment type="similarity">
    <text evidence="2">Belongs to the CPA3 antiporters (TC 2.A.63) subunit E family.</text>
</comment>
<dbReference type="PANTHER" id="PTHR34584">
    <property type="entry name" value="NA(+)/H(+) ANTIPORTER SUBUNIT E1"/>
    <property type="match status" value="1"/>
</dbReference>